<dbReference type="InterPro" id="IPR014811">
    <property type="entry name" value="ArgoL1"/>
</dbReference>
<evidence type="ECO:0000313" key="2">
    <source>
        <dbReference type="EMBL" id="KAI5342826.1"/>
    </source>
</evidence>
<proteinExistence type="predicted"/>
<dbReference type="Proteomes" id="UP001054821">
    <property type="component" value="Chromosome 2"/>
</dbReference>
<evidence type="ECO:0000259" key="1">
    <source>
        <dbReference type="Pfam" id="PF08699"/>
    </source>
</evidence>
<protein>
    <recommendedName>
        <fullName evidence="1">Argonaute linker 1 domain-containing protein</fullName>
    </recommendedName>
</protein>
<reference evidence="2 3" key="1">
    <citation type="journal article" date="2022" name="G3 (Bethesda)">
        <title>Whole-genome sequence and methylome profiling of the almond [Prunus dulcis (Mill.) D.A. Webb] cultivar 'Nonpareil'.</title>
        <authorList>
            <person name="D'Amico-Willman K.M."/>
            <person name="Ouma W.Z."/>
            <person name="Meulia T."/>
            <person name="Sideli G.M."/>
            <person name="Gradziel T.M."/>
            <person name="Fresnedo-Ramirez J."/>
        </authorList>
    </citation>
    <scope>NUCLEOTIDE SEQUENCE [LARGE SCALE GENOMIC DNA]</scope>
    <source>
        <strain evidence="2">Clone GOH B32 T37-40</strain>
    </source>
</reference>
<organism evidence="2 3">
    <name type="scientific">Prunus dulcis</name>
    <name type="common">Almond</name>
    <name type="synonym">Amygdalus dulcis</name>
    <dbReference type="NCBI Taxonomy" id="3755"/>
    <lineage>
        <taxon>Eukaryota</taxon>
        <taxon>Viridiplantae</taxon>
        <taxon>Streptophyta</taxon>
        <taxon>Embryophyta</taxon>
        <taxon>Tracheophyta</taxon>
        <taxon>Spermatophyta</taxon>
        <taxon>Magnoliopsida</taxon>
        <taxon>eudicotyledons</taxon>
        <taxon>Gunneridae</taxon>
        <taxon>Pentapetalae</taxon>
        <taxon>rosids</taxon>
        <taxon>fabids</taxon>
        <taxon>Rosales</taxon>
        <taxon>Rosaceae</taxon>
        <taxon>Amygdaloideae</taxon>
        <taxon>Amygdaleae</taxon>
        <taxon>Prunus</taxon>
    </lineage>
</organism>
<sequence length="79" mass="9184">MNFIELEEGMSSYQRFHSSFRAIQGCLPLNTDVSTKAVIKPGPVLNFLVQNQKVDTRLHPYDFVHEFELFYFILGQEDS</sequence>
<keyword evidence="3" id="KW-1185">Reference proteome</keyword>
<evidence type="ECO:0000313" key="3">
    <source>
        <dbReference type="Proteomes" id="UP001054821"/>
    </source>
</evidence>
<gene>
    <name evidence="2" type="ORF">L3X38_010702</name>
</gene>
<feature type="domain" description="Argonaute linker 1" evidence="1">
    <location>
        <begin position="3"/>
        <end position="40"/>
    </location>
</feature>
<name>A0AAD4WIH2_PRUDU</name>
<dbReference type="AlphaFoldDB" id="A0AAD4WIH2"/>
<accession>A0AAD4WIH2</accession>
<dbReference type="EMBL" id="JAJFAZ020000002">
    <property type="protein sequence ID" value="KAI5342826.1"/>
    <property type="molecule type" value="Genomic_DNA"/>
</dbReference>
<dbReference type="Pfam" id="PF08699">
    <property type="entry name" value="ArgoL1"/>
    <property type="match status" value="1"/>
</dbReference>
<comment type="caution">
    <text evidence="2">The sequence shown here is derived from an EMBL/GenBank/DDBJ whole genome shotgun (WGS) entry which is preliminary data.</text>
</comment>